<feature type="compositionally biased region" description="Low complexity" evidence="1">
    <location>
        <begin position="50"/>
        <end position="70"/>
    </location>
</feature>
<evidence type="ECO:0000313" key="4">
    <source>
        <dbReference type="Proteomes" id="UP000735302"/>
    </source>
</evidence>
<sequence>MLGYGAAMPNVPALKSPAAMGAMVAQWLEYTSFWKVPLAKEPGKRDDIDNSNNNQQQQQQDNKSNTPSGDVSGGDTGKTGGGSDGSEPAQAVKPEVVHHPPGQAAPLMQRPDQESSKGSKVIPTDDKKFIFTMAAVLCVGFVGLMMAGVCYYK</sequence>
<keyword evidence="4" id="KW-1185">Reference proteome</keyword>
<keyword evidence="2" id="KW-0812">Transmembrane</keyword>
<feature type="compositionally biased region" description="Basic and acidic residues" evidence="1">
    <location>
        <begin position="111"/>
        <end position="121"/>
    </location>
</feature>
<evidence type="ECO:0000313" key="3">
    <source>
        <dbReference type="EMBL" id="GFO19940.1"/>
    </source>
</evidence>
<protein>
    <submittedName>
        <fullName evidence="3">Uncharacterized protein</fullName>
    </submittedName>
</protein>
<feature type="region of interest" description="Disordered" evidence="1">
    <location>
        <begin position="41"/>
        <end position="121"/>
    </location>
</feature>
<dbReference type="Proteomes" id="UP000735302">
    <property type="component" value="Unassembled WGS sequence"/>
</dbReference>
<keyword evidence="2" id="KW-1133">Transmembrane helix</keyword>
<dbReference type="EMBL" id="BLXT01005122">
    <property type="protein sequence ID" value="GFO19940.1"/>
    <property type="molecule type" value="Genomic_DNA"/>
</dbReference>
<name>A0AAV4BKD2_9GAST</name>
<accession>A0AAV4BKD2</accession>
<feature type="compositionally biased region" description="Gly residues" evidence="1">
    <location>
        <begin position="71"/>
        <end position="84"/>
    </location>
</feature>
<reference evidence="3 4" key="1">
    <citation type="journal article" date="2021" name="Elife">
        <title>Chloroplast acquisition without the gene transfer in kleptoplastic sea slugs, Plakobranchus ocellatus.</title>
        <authorList>
            <person name="Maeda T."/>
            <person name="Takahashi S."/>
            <person name="Yoshida T."/>
            <person name="Shimamura S."/>
            <person name="Takaki Y."/>
            <person name="Nagai Y."/>
            <person name="Toyoda A."/>
            <person name="Suzuki Y."/>
            <person name="Arimoto A."/>
            <person name="Ishii H."/>
            <person name="Satoh N."/>
            <person name="Nishiyama T."/>
            <person name="Hasebe M."/>
            <person name="Maruyama T."/>
            <person name="Minagawa J."/>
            <person name="Obokata J."/>
            <person name="Shigenobu S."/>
        </authorList>
    </citation>
    <scope>NUCLEOTIDE SEQUENCE [LARGE SCALE GENOMIC DNA]</scope>
</reference>
<proteinExistence type="predicted"/>
<evidence type="ECO:0000256" key="2">
    <source>
        <dbReference type="SAM" id="Phobius"/>
    </source>
</evidence>
<evidence type="ECO:0000256" key="1">
    <source>
        <dbReference type="SAM" id="MobiDB-lite"/>
    </source>
</evidence>
<dbReference type="AlphaFoldDB" id="A0AAV4BKD2"/>
<feature type="transmembrane region" description="Helical" evidence="2">
    <location>
        <begin position="129"/>
        <end position="152"/>
    </location>
</feature>
<organism evidence="3 4">
    <name type="scientific">Plakobranchus ocellatus</name>
    <dbReference type="NCBI Taxonomy" id="259542"/>
    <lineage>
        <taxon>Eukaryota</taxon>
        <taxon>Metazoa</taxon>
        <taxon>Spiralia</taxon>
        <taxon>Lophotrochozoa</taxon>
        <taxon>Mollusca</taxon>
        <taxon>Gastropoda</taxon>
        <taxon>Heterobranchia</taxon>
        <taxon>Euthyneura</taxon>
        <taxon>Panpulmonata</taxon>
        <taxon>Sacoglossa</taxon>
        <taxon>Placobranchoidea</taxon>
        <taxon>Plakobranchidae</taxon>
        <taxon>Plakobranchus</taxon>
    </lineage>
</organism>
<gene>
    <name evidence="3" type="ORF">PoB_004644500</name>
</gene>
<comment type="caution">
    <text evidence="3">The sequence shown here is derived from an EMBL/GenBank/DDBJ whole genome shotgun (WGS) entry which is preliminary data.</text>
</comment>
<keyword evidence="2" id="KW-0472">Membrane</keyword>